<feature type="compositionally biased region" description="Basic and acidic residues" evidence="2">
    <location>
        <begin position="366"/>
        <end position="387"/>
    </location>
</feature>
<feature type="region of interest" description="Disordered" evidence="2">
    <location>
        <begin position="1"/>
        <end position="32"/>
    </location>
</feature>
<proteinExistence type="predicted"/>
<dbReference type="Pfam" id="PF10926">
    <property type="entry name" value="DUF2800"/>
    <property type="match status" value="1"/>
</dbReference>
<dbReference type="RefSeq" id="WP_281811605.1">
    <property type="nucleotide sequence ID" value="NZ_BRLB01000001.1"/>
</dbReference>
<organism evidence="3 4">
    <name type="scientific">Vallitalea longa</name>
    <dbReference type="NCBI Taxonomy" id="2936439"/>
    <lineage>
        <taxon>Bacteria</taxon>
        <taxon>Bacillati</taxon>
        <taxon>Bacillota</taxon>
        <taxon>Clostridia</taxon>
        <taxon>Lachnospirales</taxon>
        <taxon>Vallitaleaceae</taxon>
        <taxon>Vallitalea</taxon>
    </lineage>
</organism>
<evidence type="ECO:0000256" key="1">
    <source>
        <dbReference type="ARBA" id="ARBA00022801"/>
    </source>
</evidence>
<keyword evidence="4" id="KW-1185">Reference proteome</keyword>
<protein>
    <recommendedName>
        <fullName evidence="5">DUF2800 domain-containing protein</fullName>
    </recommendedName>
</protein>
<sequence length="387" mass="43789">MAHAILSASGSSRWMACPPSARLEEKEPEKTSSFAEEGTLAHEIGEQIIRYNNNEFTKTTFTRRLNKLKKDKLFANEMLDYCDAYAEIVREKYLNAKKITPDAQLIVEQRLDFSSYVPSGFGTGDALIIADGTVEVIDFKYGKGVEVSAIDNPQMKLYGLGALDEYEMLYDIQKIHLTIVQPRLENISEFTITAADLYSWGEYIKPIADKAFKGEGEFCPGSHCMFCRVKAKCRAYADEQMILAKYDFKDGPFLSDIDIADILNRASDFKKWLTAVEEFALDQAVNHGKDYPGFKLVEGRSNRKYLDQDKVLKALVDYGYEESILHKPKELLGITAMQKAIGKKAFEELLSDLVIKPTGKPTLVQESDKRPAWQSEDDAKKDFQEVI</sequence>
<accession>A0A9W6DD10</accession>
<comment type="caution">
    <text evidence="3">The sequence shown here is derived from an EMBL/GenBank/DDBJ whole genome shotgun (WGS) entry which is preliminary data.</text>
</comment>
<evidence type="ECO:0000256" key="2">
    <source>
        <dbReference type="SAM" id="MobiDB-lite"/>
    </source>
</evidence>
<dbReference type="AlphaFoldDB" id="A0A9W6DD10"/>
<dbReference type="InterPro" id="IPR011604">
    <property type="entry name" value="PDDEXK-like_dom_sf"/>
</dbReference>
<gene>
    <name evidence="3" type="ORF">SH1V18_03510</name>
</gene>
<keyword evidence="1" id="KW-0378">Hydrolase</keyword>
<feature type="region of interest" description="Disordered" evidence="2">
    <location>
        <begin position="361"/>
        <end position="387"/>
    </location>
</feature>
<evidence type="ECO:0000313" key="4">
    <source>
        <dbReference type="Proteomes" id="UP001144256"/>
    </source>
</evidence>
<reference evidence="3" key="1">
    <citation type="submission" date="2022-06" db="EMBL/GenBank/DDBJ databases">
        <title>Vallitalea longa sp. nov., an anaerobic bacterium isolated from marine sediment.</title>
        <authorList>
            <person name="Hirano S."/>
            <person name="Terahara T."/>
            <person name="Mori K."/>
            <person name="Hamada M."/>
            <person name="Matsumoto R."/>
            <person name="Kobayashi T."/>
        </authorList>
    </citation>
    <scope>NUCLEOTIDE SEQUENCE</scope>
    <source>
        <strain evidence="3">SH18-1</strain>
    </source>
</reference>
<evidence type="ECO:0008006" key="5">
    <source>
        <dbReference type="Google" id="ProtNLM"/>
    </source>
</evidence>
<dbReference type="GO" id="GO:0016787">
    <property type="term" value="F:hydrolase activity"/>
    <property type="evidence" value="ECO:0007669"/>
    <property type="project" value="UniProtKB-KW"/>
</dbReference>
<evidence type="ECO:0000313" key="3">
    <source>
        <dbReference type="EMBL" id="GKX27871.1"/>
    </source>
</evidence>
<name>A0A9W6DD10_9FIRM</name>
<dbReference type="EMBL" id="BRLB01000001">
    <property type="protein sequence ID" value="GKX27871.1"/>
    <property type="molecule type" value="Genomic_DNA"/>
</dbReference>
<dbReference type="Gene3D" id="3.90.320.10">
    <property type="match status" value="1"/>
</dbReference>
<dbReference type="InterPro" id="IPR021229">
    <property type="entry name" value="DUF2800"/>
</dbReference>
<dbReference type="Proteomes" id="UP001144256">
    <property type="component" value="Unassembled WGS sequence"/>
</dbReference>